<dbReference type="Pfam" id="PF09860">
    <property type="entry name" value="DUF2087"/>
    <property type="match status" value="1"/>
</dbReference>
<dbReference type="RefSeq" id="WP_121892769.1">
    <property type="nucleotide sequence ID" value="NZ_PENI01000022.1"/>
</dbReference>
<comment type="caution">
    <text evidence="2">The sequence shown here is derived from an EMBL/GenBank/DDBJ whole genome shotgun (WGS) entry which is preliminary data.</text>
</comment>
<feature type="domain" description="DUF2087" evidence="1">
    <location>
        <begin position="109"/>
        <end position="177"/>
    </location>
</feature>
<dbReference type="InterPro" id="IPR018656">
    <property type="entry name" value="DUF2087"/>
</dbReference>
<dbReference type="SUPFAM" id="SSF46785">
    <property type="entry name" value="Winged helix' DNA-binding domain"/>
    <property type="match status" value="1"/>
</dbReference>
<keyword evidence="3" id="KW-1185">Reference proteome</keyword>
<dbReference type="AlphaFoldDB" id="A0A3M0I304"/>
<accession>A0A3M0I304</accession>
<evidence type="ECO:0000259" key="1">
    <source>
        <dbReference type="Pfam" id="PF09860"/>
    </source>
</evidence>
<gene>
    <name evidence="2" type="ORF">CTZ28_29335</name>
</gene>
<name>A0A3M0I304_9ACTN</name>
<protein>
    <recommendedName>
        <fullName evidence="1">DUF2087 domain-containing protein</fullName>
    </recommendedName>
</protein>
<reference evidence="2 3" key="1">
    <citation type="submission" date="2017-11" db="EMBL/GenBank/DDBJ databases">
        <title>Draft genome of actinobacteria isolated from guarana (Paullinia cupana (Mart.) Ducke.</title>
        <authorList>
            <person name="Siqueira K.A."/>
            <person name="Liotti R.G."/>
            <person name="Mendes T.A.O."/>
            <person name="Soares M.A."/>
        </authorList>
    </citation>
    <scope>NUCLEOTIDE SEQUENCE [LARGE SCALE GENOMIC DNA]</scope>
    <source>
        <strain evidence="2 3">193</strain>
    </source>
</reference>
<dbReference type="InterPro" id="IPR036388">
    <property type="entry name" value="WH-like_DNA-bd_sf"/>
</dbReference>
<organism evidence="2 3">
    <name type="scientific">Streptomyces shenzhenensis</name>
    <dbReference type="NCBI Taxonomy" id="943815"/>
    <lineage>
        <taxon>Bacteria</taxon>
        <taxon>Bacillati</taxon>
        <taxon>Actinomycetota</taxon>
        <taxon>Actinomycetes</taxon>
        <taxon>Kitasatosporales</taxon>
        <taxon>Streptomycetaceae</taxon>
        <taxon>Streptomyces</taxon>
    </lineage>
</organism>
<dbReference type="InterPro" id="IPR036390">
    <property type="entry name" value="WH_DNA-bd_sf"/>
</dbReference>
<proteinExistence type="predicted"/>
<sequence>MNMARAEDHPPSCRDLVGALAQHDRRAAYAALALGATTAAEVAERAGLRPPAAAAALQKLTDVRIAVFDSDRRTYALLDDTFRLAIQSEVRLSGQGGGDGAGSYFRRGRLTSIPGKEEVRSRVLAVVKDSFAPGVAYSEAKVNAICGEWFDDWVTLRRALVDQGLLRRNESGTLYERV</sequence>
<dbReference type="OrthoDB" id="529288at2"/>
<evidence type="ECO:0000313" key="3">
    <source>
        <dbReference type="Proteomes" id="UP000270471"/>
    </source>
</evidence>
<dbReference type="Proteomes" id="UP000270471">
    <property type="component" value="Unassembled WGS sequence"/>
</dbReference>
<dbReference type="Gene3D" id="1.10.10.10">
    <property type="entry name" value="Winged helix-like DNA-binding domain superfamily/Winged helix DNA-binding domain"/>
    <property type="match status" value="1"/>
</dbReference>
<dbReference type="EMBL" id="PENI01000022">
    <property type="protein sequence ID" value="RMB82550.1"/>
    <property type="molecule type" value="Genomic_DNA"/>
</dbReference>
<evidence type="ECO:0000313" key="2">
    <source>
        <dbReference type="EMBL" id="RMB82550.1"/>
    </source>
</evidence>